<dbReference type="EMBL" id="LGIQ01000005">
    <property type="protein sequence ID" value="KNB73205.1"/>
    <property type="molecule type" value="Genomic_DNA"/>
</dbReference>
<proteinExistence type="inferred from homology"/>
<dbReference type="STRING" id="54915.ADS79_04320"/>
<evidence type="ECO:0000256" key="1">
    <source>
        <dbReference type="ARBA" id="ARBA00006754"/>
    </source>
</evidence>
<dbReference type="EMBL" id="BJON01000008">
    <property type="protein sequence ID" value="GED68445.1"/>
    <property type="molecule type" value="Genomic_DNA"/>
</dbReference>
<organism evidence="7 8">
    <name type="scientific">Brevibacillus reuszeri</name>
    <dbReference type="NCBI Taxonomy" id="54915"/>
    <lineage>
        <taxon>Bacteria</taxon>
        <taxon>Bacillati</taxon>
        <taxon>Bacillota</taxon>
        <taxon>Bacilli</taxon>
        <taxon>Bacillales</taxon>
        <taxon>Paenibacillaceae</taxon>
        <taxon>Brevibacillus</taxon>
    </lineage>
</organism>
<dbReference type="Proteomes" id="UP000036834">
    <property type="component" value="Unassembled WGS sequence"/>
</dbReference>
<evidence type="ECO:0000259" key="4">
    <source>
        <dbReference type="Pfam" id="PF13556"/>
    </source>
</evidence>
<dbReference type="Pfam" id="PF13556">
    <property type="entry name" value="HTH_30"/>
    <property type="match status" value="1"/>
</dbReference>
<dbReference type="Pfam" id="PF07905">
    <property type="entry name" value="PucR"/>
    <property type="match status" value="1"/>
</dbReference>
<dbReference type="InterPro" id="IPR025736">
    <property type="entry name" value="PucR_C-HTH_dom"/>
</dbReference>
<evidence type="ECO:0000313" key="6">
    <source>
        <dbReference type="EMBL" id="GED68445.1"/>
    </source>
</evidence>
<dbReference type="Proteomes" id="UP000319578">
    <property type="component" value="Unassembled WGS sequence"/>
</dbReference>
<accession>A0A0K9YY89</accession>
<comment type="caution">
    <text evidence="7">The sequence shown here is derived from an EMBL/GenBank/DDBJ whole genome shotgun (WGS) entry which is preliminary data.</text>
</comment>
<feature type="domain" description="CdaR GGDEF-like" evidence="5">
    <location>
        <begin position="267"/>
        <end position="401"/>
    </location>
</feature>
<dbReference type="RefSeq" id="WP_049737198.1">
    <property type="nucleotide sequence ID" value="NZ_BJON01000008.1"/>
</dbReference>
<dbReference type="PANTHER" id="PTHR33744">
    <property type="entry name" value="CARBOHYDRATE DIACID REGULATOR"/>
    <property type="match status" value="1"/>
</dbReference>
<feature type="coiled-coil region" evidence="2">
    <location>
        <begin position="340"/>
        <end position="367"/>
    </location>
</feature>
<keyword evidence="2" id="KW-0175">Coiled coil</keyword>
<evidence type="ECO:0000256" key="2">
    <source>
        <dbReference type="SAM" id="Coils"/>
    </source>
</evidence>
<dbReference type="Pfam" id="PF17853">
    <property type="entry name" value="GGDEF_2"/>
    <property type="match status" value="1"/>
</dbReference>
<reference evidence="7" key="2">
    <citation type="submission" date="2015-07" db="EMBL/GenBank/DDBJ databases">
        <title>MeaNS - Measles Nucleotide Surveillance Program.</title>
        <authorList>
            <person name="Tran T."/>
            <person name="Druce J."/>
        </authorList>
    </citation>
    <scope>NUCLEOTIDE SEQUENCE</scope>
    <source>
        <strain evidence="7">DSM 9887</strain>
    </source>
</reference>
<protein>
    <submittedName>
        <fullName evidence="6">Transcriptional regulator</fullName>
    </submittedName>
</protein>
<comment type="similarity">
    <text evidence="1">Belongs to the CdaR family.</text>
</comment>
<sequence length="524" mass="59758">MEKTEHPPLTVERLLQLPVFRGAKVMAGHAGINKEIYYMTSMEMPDLTGFLRPNELIITTGYSVRNEPALISRLLDEMHQTGCSAIGIKTRKVIQEIPQEALYKSELYGIPLFDIPLENSFIDMTHAVIDQILNRQAFMLREVREVNQQFTNLVLNRRTTELVVLIGHLLSCEVAVLKENGEIESCTSHFQAAEVLVKRAVQVGSRIMGHIAITRELKEQDRFEQMCLDHAVTVLAIEFTIRQSQQLQREREQESFMVELFSGSSHQEDLLRYRAKQLGISLRAFYYVVIVRITDKTGQDLSRQEEQHTLLYNHFLQKINKPGMNTRKGVVINDSMIVLCSSVHQEVEKQREDAEALLRELLSHEEELVADVQLTVGIGGARQMLVEVPASSMEAHRALSIGQHTLPKQRIVHFYEVLVEDLLLDAAGHPVLQMLTSILIEPIVTYDKEYGTELVATLSAFLKSGGNTKRVAEELFIHRNSVLYRLERIGEILQIDVNDPEVRFRLDVAMRVWKTKGVDVQSIQ</sequence>
<dbReference type="InterPro" id="IPR042070">
    <property type="entry name" value="PucR_C-HTH_sf"/>
</dbReference>
<evidence type="ECO:0000313" key="8">
    <source>
        <dbReference type="Proteomes" id="UP000036834"/>
    </source>
</evidence>
<dbReference type="PATRIC" id="fig|54915.3.peg.6253"/>
<dbReference type="InterPro" id="IPR051448">
    <property type="entry name" value="CdaR-like_regulators"/>
</dbReference>
<dbReference type="PANTHER" id="PTHR33744:SF1">
    <property type="entry name" value="DNA-BINDING TRANSCRIPTIONAL ACTIVATOR ADER"/>
    <property type="match status" value="1"/>
</dbReference>
<dbReference type="InterPro" id="IPR041522">
    <property type="entry name" value="CdaR_GGDEF"/>
</dbReference>
<evidence type="ECO:0000259" key="3">
    <source>
        <dbReference type="Pfam" id="PF07905"/>
    </source>
</evidence>
<keyword evidence="9" id="KW-1185">Reference proteome</keyword>
<evidence type="ECO:0000259" key="5">
    <source>
        <dbReference type="Pfam" id="PF17853"/>
    </source>
</evidence>
<dbReference type="InterPro" id="IPR012914">
    <property type="entry name" value="PucR_dom"/>
</dbReference>
<feature type="domain" description="Purine catabolism PurC-like" evidence="3">
    <location>
        <begin position="14"/>
        <end position="132"/>
    </location>
</feature>
<name>A0A0K9YY89_9BACL</name>
<dbReference type="Gene3D" id="1.10.10.2840">
    <property type="entry name" value="PucR C-terminal helix-turn-helix domain"/>
    <property type="match status" value="1"/>
</dbReference>
<reference evidence="8" key="1">
    <citation type="submission" date="2015-07" db="EMBL/GenBank/DDBJ databases">
        <title>Genome sequencing project for genomic taxonomy and phylogenomics of Bacillus-like bacteria.</title>
        <authorList>
            <person name="Liu B."/>
            <person name="Wang J."/>
            <person name="Zhu Y."/>
            <person name="Liu G."/>
            <person name="Chen Q."/>
            <person name="Chen Z."/>
            <person name="Lan J."/>
            <person name="Che J."/>
            <person name="Ge C."/>
            <person name="Shi H."/>
            <person name="Pan Z."/>
            <person name="Liu X."/>
        </authorList>
    </citation>
    <scope>NUCLEOTIDE SEQUENCE [LARGE SCALE GENOMIC DNA]</scope>
    <source>
        <strain evidence="8">DSM 9887</strain>
    </source>
</reference>
<dbReference type="AlphaFoldDB" id="A0A0K9YY89"/>
<evidence type="ECO:0000313" key="7">
    <source>
        <dbReference type="EMBL" id="KNB73205.1"/>
    </source>
</evidence>
<evidence type="ECO:0000313" key="9">
    <source>
        <dbReference type="Proteomes" id="UP000319578"/>
    </source>
</evidence>
<gene>
    <name evidence="7" type="ORF">ADS79_04320</name>
    <name evidence="6" type="ORF">BRE01_21470</name>
</gene>
<reference evidence="6 9" key="3">
    <citation type="submission" date="2019-06" db="EMBL/GenBank/DDBJ databases">
        <title>Whole genome shotgun sequence of Brevibacillus reuszeri NBRC 15719.</title>
        <authorList>
            <person name="Hosoyama A."/>
            <person name="Uohara A."/>
            <person name="Ohji S."/>
            <person name="Ichikawa N."/>
        </authorList>
    </citation>
    <scope>NUCLEOTIDE SEQUENCE [LARGE SCALE GENOMIC DNA]</scope>
    <source>
        <strain evidence="6 9">NBRC 15719</strain>
    </source>
</reference>
<feature type="domain" description="PucR C-terminal helix-turn-helix" evidence="4">
    <location>
        <begin position="454"/>
        <end position="512"/>
    </location>
</feature>